<feature type="transmembrane region" description="Helical" evidence="6">
    <location>
        <begin position="267"/>
        <end position="288"/>
    </location>
</feature>
<dbReference type="Gene3D" id="3.40.50.1000">
    <property type="entry name" value="HAD superfamily/HAD-like"/>
    <property type="match status" value="1"/>
</dbReference>
<evidence type="ECO:0000256" key="6">
    <source>
        <dbReference type="SAM" id="Phobius"/>
    </source>
</evidence>
<dbReference type="RefSeq" id="WP_146301592.1">
    <property type="nucleotide sequence ID" value="NZ_CP042301.2"/>
</dbReference>
<dbReference type="PANTHER" id="PTHR11048:SF5">
    <property type="entry name" value="DECAPRENYL-PHOSPHATE PHOSPHORIBOSYLTRANSFERASE"/>
    <property type="match status" value="1"/>
</dbReference>
<keyword evidence="2" id="KW-1003">Cell membrane</keyword>
<dbReference type="InterPro" id="IPR000537">
    <property type="entry name" value="UbiA_prenyltransferase"/>
</dbReference>
<protein>
    <submittedName>
        <fullName evidence="7">UbiA family prenyltransferase</fullName>
    </submittedName>
</protein>
<dbReference type="InterPro" id="IPR039653">
    <property type="entry name" value="Prenyltransferase"/>
</dbReference>
<feature type="transmembrane region" description="Helical" evidence="6">
    <location>
        <begin position="389"/>
        <end position="409"/>
    </location>
</feature>
<dbReference type="CDD" id="cd13963">
    <property type="entry name" value="PT_UbiA_2"/>
    <property type="match status" value="1"/>
</dbReference>
<feature type="transmembrane region" description="Helical" evidence="6">
    <location>
        <begin position="221"/>
        <end position="246"/>
    </location>
</feature>
<dbReference type="OrthoDB" id="9803632at2"/>
<dbReference type="Pfam" id="PF01040">
    <property type="entry name" value="UbiA"/>
    <property type="match status" value="1"/>
</dbReference>
<evidence type="ECO:0000256" key="1">
    <source>
        <dbReference type="ARBA" id="ARBA00004141"/>
    </source>
</evidence>
<organism evidence="7 8">
    <name type="scientific">Nitratireductor mangrovi</name>
    <dbReference type="NCBI Taxonomy" id="2599600"/>
    <lineage>
        <taxon>Bacteria</taxon>
        <taxon>Pseudomonadati</taxon>
        <taxon>Pseudomonadota</taxon>
        <taxon>Alphaproteobacteria</taxon>
        <taxon>Hyphomicrobiales</taxon>
        <taxon>Phyllobacteriaceae</taxon>
        <taxon>Nitratireductor</taxon>
    </lineage>
</organism>
<comment type="subcellular location">
    <subcellularLocation>
        <location evidence="1">Membrane</location>
        <topology evidence="1">Multi-pass membrane protein</topology>
    </subcellularLocation>
</comment>
<dbReference type="Pfam" id="PF12710">
    <property type="entry name" value="HAD"/>
    <property type="match status" value="1"/>
</dbReference>
<dbReference type="GO" id="GO:0016765">
    <property type="term" value="F:transferase activity, transferring alkyl or aryl (other than methyl) groups"/>
    <property type="evidence" value="ECO:0007669"/>
    <property type="project" value="InterPro"/>
</dbReference>
<evidence type="ECO:0000256" key="5">
    <source>
        <dbReference type="ARBA" id="ARBA00023136"/>
    </source>
</evidence>
<keyword evidence="8" id="KW-1185">Reference proteome</keyword>
<dbReference type="InterPro" id="IPR044878">
    <property type="entry name" value="UbiA_sf"/>
</dbReference>
<dbReference type="GO" id="GO:0009247">
    <property type="term" value="P:glycolipid biosynthetic process"/>
    <property type="evidence" value="ECO:0007669"/>
    <property type="project" value="TreeGrafter"/>
</dbReference>
<dbReference type="NCBIfam" id="NF006088">
    <property type="entry name" value="PRK08238.1"/>
    <property type="match status" value="1"/>
</dbReference>
<keyword evidence="4 6" id="KW-1133">Transmembrane helix</keyword>
<dbReference type="GO" id="GO:0005886">
    <property type="term" value="C:plasma membrane"/>
    <property type="evidence" value="ECO:0007669"/>
    <property type="project" value="TreeGrafter"/>
</dbReference>
<feature type="transmembrane region" description="Helical" evidence="6">
    <location>
        <begin position="294"/>
        <end position="311"/>
    </location>
</feature>
<dbReference type="Proteomes" id="UP000321389">
    <property type="component" value="Chromosome"/>
</dbReference>
<feature type="transmembrane region" description="Helical" evidence="6">
    <location>
        <begin position="316"/>
        <end position="336"/>
    </location>
</feature>
<feature type="transmembrane region" description="Helical" evidence="6">
    <location>
        <begin position="342"/>
        <end position="360"/>
    </location>
</feature>
<reference evidence="7" key="1">
    <citation type="submission" date="2020-04" db="EMBL/GenBank/DDBJ databases">
        <title>Nitratireductor sp. nov. isolated from mangrove soil.</title>
        <authorList>
            <person name="Ye Y."/>
        </authorList>
    </citation>
    <scope>NUCLEOTIDE SEQUENCE</scope>
    <source>
        <strain evidence="7">SY7</strain>
    </source>
</reference>
<name>A0A5B8L650_9HYPH</name>
<gene>
    <name evidence="7" type="ORF">FQ775_22750</name>
</gene>
<dbReference type="SUPFAM" id="SSF56784">
    <property type="entry name" value="HAD-like"/>
    <property type="match status" value="1"/>
</dbReference>
<evidence type="ECO:0000313" key="7">
    <source>
        <dbReference type="EMBL" id="QDZ02958.1"/>
    </source>
</evidence>
<evidence type="ECO:0000256" key="4">
    <source>
        <dbReference type="ARBA" id="ARBA00022989"/>
    </source>
</evidence>
<sequence>MDARTDRNAIPLAVDLDGTLIATDLLWEGLFLLLRKQPLAIFLVPFWLLKGPARLKAEIAARVDIDAASLPYRGELVDRLRKEREAGRRIILATGTPRKFAEAIAAHLGVFDDVLATENGVNLTSSKKRAKLVEVFGDGGFDYAGNSRHDVQVFGAARVAIVVAPDRSATRWQARHGCELVAGERPDLRTVVKMLRVHQWLKNTLIAVPMVLSHEYLNLEMVVACILAFFSFSAAASAIYIVNDFFDLTLDRRHPTKRNRPFASGKLSIRFGIASAGILLCVSAGLAAFLDPEFWAVLAGYLVITTAYSLALKRMLLIDVLTLAGLYTMRILGGATATGTEVSFWLLAFSIFFFLSLALVKRFVELDDGELQRGVRIAGRGYRAEDIEIIGQAGVASGFAAALVLALYIDSGSVRELYAEPWMVWPLAPIVLYIILRIWVLARRGEMHEDPVVFIIRDWRSQLVAGLGAVLLVIASM</sequence>
<dbReference type="EMBL" id="CP042301">
    <property type="protein sequence ID" value="QDZ02958.1"/>
    <property type="molecule type" value="Genomic_DNA"/>
</dbReference>
<evidence type="ECO:0000313" key="8">
    <source>
        <dbReference type="Proteomes" id="UP000321389"/>
    </source>
</evidence>
<dbReference type="InterPro" id="IPR036412">
    <property type="entry name" value="HAD-like_sf"/>
</dbReference>
<keyword evidence="5 6" id="KW-0472">Membrane</keyword>
<dbReference type="KEGG" id="niy:FQ775_22750"/>
<keyword evidence="3 6" id="KW-0812">Transmembrane</keyword>
<dbReference type="AlphaFoldDB" id="A0A5B8L650"/>
<feature type="transmembrane region" description="Helical" evidence="6">
    <location>
        <begin position="421"/>
        <end position="442"/>
    </location>
</feature>
<dbReference type="InterPro" id="IPR023214">
    <property type="entry name" value="HAD_sf"/>
</dbReference>
<accession>A0A5B8L650</accession>
<evidence type="ECO:0000256" key="2">
    <source>
        <dbReference type="ARBA" id="ARBA00022475"/>
    </source>
</evidence>
<evidence type="ECO:0000256" key="3">
    <source>
        <dbReference type="ARBA" id="ARBA00022692"/>
    </source>
</evidence>
<proteinExistence type="predicted"/>
<dbReference type="Gene3D" id="1.10.357.140">
    <property type="entry name" value="UbiA prenyltransferase"/>
    <property type="match status" value="1"/>
</dbReference>
<dbReference type="PANTHER" id="PTHR11048">
    <property type="entry name" value="PRENYLTRANSFERASES"/>
    <property type="match status" value="1"/>
</dbReference>